<evidence type="ECO:0000256" key="2">
    <source>
        <dbReference type="ARBA" id="ARBA00023054"/>
    </source>
</evidence>
<reference evidence="3" key="1">
    <citation type="submission" date="2021-01" db="EMBL/GenBank/DDBJ databases">
        <authorList>
            <consortium name="Genoscope - CEA"/>
            <person name="William W."/>
        </authorList>
    </citation>
    <scope>NUCLEOTIDE SEQUENCE</scope>
</reference>
<dbReference type="OrthoDB" id="2129069at2759"/>
<comment type="caution">
    <text evidence="3">The sequence shown here is derived from an EMBL/GenBank/DDBJ whole genome shotgun (WGS) entry which is preliminary data.</text>
</comment>
<dbReference type="GO" id="GO:0019216">
    <property type="term" value="P:regulation of lipid metabolic process"/>
    <property type="evidence" value="ECO:0007669"/>
    <property type="project" value="TreeGrafter"/>
</dbReference>
<dbReference type="Pfam" id="PF07047">
    <property type="entry name" value="OPA3"/>
    <property type="match status" value="1"/>
</dbReference>
<name>A0A8S1RMW1_9CILI</name>
<evidence type="ECO:0000313" key="3">
    <source>
        <dbReference type="EMBL" id="CAD8128165.1"/>
    </source>
</evidence>
<dbReference type="Proteomes" id="UP000692954">
    <property type="component" value="Unassembled WGS sequence"/>
</dbReference>
<sequence>MIPFQKLASLVIRTFSKPLSNQIKRYALNKHRSRKPSFIKAAFVLFGNQYHNLEKYLNRKSIGMKSQEIFFKPLSDEVALTKGSDKFADIFVYACILGIPLIELYKSQADSAKKSQDQDTALLQVQTVIIQTKQSKQIF</sequence>
<dbReference type="InterPro" id="IPR010754">
    <property type="entry name" value="OPA3-like"/>
</dbReference>
<dbReference type="GO" id="GO:0005739">
    <property type="term" value="C:mitochondrion"/>
    <property type="evidence" value="ECO:0007669"/>
    <property type="project" value="TreeGrafter"/>
</dbReference>
<dbReference type="AlphaFoldDB" id="A0A8S1RMW1"/>
<evidence type="ECO:0000313" key="4">
    <source>
        <dbReference type="Proteomes" id="UP000692954"/>
    </source>
</evidence>
<dbReference type="EMBL" id="CAJJDN010000183">
    <property type="protein sequence ID" value="CAD8128165.1"/>
    <property type="molecule type" value="Genomic_DNA"/>
</dbReference>
<comment type="similarity">
    <text evidence="1">Belongs to the OPA3 family.</text>
</comment>
<protein>
    <submittedName>
        <fullName evidence="3">Uncharacterized protein</fullName>
    </submittedName>
</protein>
<dbReference type="PANTHER" id="PTHR12499:SF0">
    <property type="entry name" value="OPTIC ATROPHY 3 PROTEIN"/>
    <property type="match status" value="1"/>
</dbReference>
<dbReference type="PANTHER" id="PTHR12499">
    <property type="entry name" value="OPTIC ATROPHY 3 PROTEIN OPA3"/>
    <property type="match status" value="1"/>
</dbReference>
<keyword evidence="2" id="KW-0175">Coiled coil</keyword>
<accession>A0A8S1RMW1</accession>
<organism evidence="3 4">
    <name type="scientific">Paramecium sonneborni</name>
    <dbReference type="NCBI Taxonomy" id="65129"/>
    <lineage>
        <taxon>Eukaryota</taxon>
        <taxon>Sar</taxon>
        <taxon>Alveolata</taxon>
        <taxon>Ciliophora</taxon>
        <taxon>Intramacronucleata</taxon>
        <taxon>Oligohymenophorea</taxon>
        <taxon>Peniculida</taxon>
        <taxon>Parameciidae</taxon>
        <taxon>Paramecium</taxon>
    </lineage>
</organism>
<gene>
    <name evidence="3" type="ORF">PSON_ATCC_30995.1.T1830099</name>
</gene>
<proteinExistence type="inferred from homology"/>
<evidence type="ECO:0000256" key="1">
    <source>
        <dbReference type="ARBA" id="ARBA00007584"/>
    </source>
</evidence>
<keyword evidence="4" id="KW-1185">Reference proteome</keyword>